<keyword evidence="4" id="KW-1185">Reference proteome</keyword>
<dbReference type="PROSITE" id="PS51127">
    <property type="entry name" value="BIG1"/>
    <property type="match status" value="1"/>
</dbReference>
<dbReference type="InterPro" id="IPR003344">
    <property type="entry name" value="Big_1_dom"/>
</dbReference>
<dbReference type="Gene3D" id="2.60.40.10">
    <property type="entry name" value="Immunoglobulins"/>
    <property type="match status" value="2"/>
</dbReference>
<reference evidence="3 4" key="1">
    <citation type="submission" date="2024-09" db="EMBL/GenBank/DDBJ databases">
        <authorList>
            <person name="Sun Q."/>
            <person name="Mori K."/>
        </authorList>
    </citation>
    <scope>NUCLEOTIDE SEQUENCE [LARGE SCALE GENOMIC DNA]</scope>
    <source>
        <strain evidence="3 4">JCM 15389</strain>
    </source>
</reference>
<comment type="caution">
    <text evidence="3">The sequence shown here is derived from an EMBL/GenBank/DDBJ whole genome shotgun (WGS) entry which is preliminary data.</text>
</comment>
<accession>A0ABV6C021</accession>
<sequence>MGLWVGAAGVAGAATSPVSPTVLVVSGSLQSAKVATAFAEPLTLSVSCQGTSVAGAAVTFEAPASGASASFVTTQAALEAVQTGSDGTASSGELEANDVVGTYEVTATVSVPSSSSSSTTSSPCAGASASTTFTLTNLAGSPSSVSVVSGSDQSTAVGTTFSAPLVVSVTDQYGNPVSGVAVNFVVEADDGATATFATGGGQASATTASDGEASSPALSAGTTAGSFTVLAEVSGASAPAVFALSDLPGPPATVTAGVGAEQQTQIGTAFPIPLAVTVKDADGNPVPGVAVTFSAPSSGASGTFAAAGTSVTVTTNSDGVAVAPTFSANEEPGGYVVEATVSGVAPAVFALVNEEPMPSATTTSGAATSLGAASGGPGTSVVGMVVDPATGGYWLVGADGRGGVLVRRAVLRRGEHGAWGAGFAGGGGRCAALGAGVLGGDRGGGGVQLRAGAVRGRSEHNTL</sequence>
<dbReference type="InterPro" id="IPR015217">
    <property type="entry name" value="Invasin_dom_3"/>
</dbReference>
<dbReference type="InterPro" id="IPR013783">
    <property type="entry name" value="Ig-like_fold"/>
</dbReference>
<evidence type="ECO:0000259" key="2">
    <source>
        <dbReference type="PROSITE" id="PS51127"/>
    </source>
</evidence>
<comment type="similarity">
    <text evidence="1">Belongs to the intimin/invasin family.</text>
</comment>
<dbReference type="InterPro" id="IPR008964">
    <property type="entry name" value="Invasin/intimin_cell_adhesion"/>
</dbReference>
<dbReference type="EMBL" id="JBHLYQ010000013">
    <property type="protein sequence ID" value="MFC0081022.1"/>
    <property type="molecule type" value="Genomic_DNA"/>
</dbReference>
<dbReference type="RefSeq" id="WP_377787838.1">
    <property type="nucleotide sequence ID" value="NZ_JBHLYQ010000013.1"/>
</dbReference>
<dbReference type="SMART" id="SM00634">
    <property type="entry name" value="BID_1"/>
    <property type="match status" value="2"/>
</dbReference>
<feature type="domain" description="Big-1" evidence="2">
    <location>
        <begin position="253"/>
        <end position="350"/>
    </location>
</feature>
<name>A0ABV6C021_9ACTN</name>
<dbReference type="Pfam" id="PF09134">
    <property type="entry name" value="Invasin_D3"/>
    <property type="match status" value="1"/>
</dbReference>
<dbReference type="SUPFAM" id="SSF49373">
    <property type="entry name" value="Invasin/intimin cell-adhesion fragments"/>
    <property type="match status" value="2"/>
</dbReference>
<organism evidence="3 4">
    <name type="scientific">Aciditerrimonas ferrireducens</name>
    <dbReference type="NCBI Taxonomy" id="667306"/>
    <lineage>
        <taxon>Bacteria</taxon>
        <taxon>Bacillati</taxon>
        <taxon>Actinomycetota</taxon>
        <taxon>Acidimicrobiia</taxon>
        <taxon>Acidimicrobiales</taxon>
        <taxon>Acidimicrobiaceae</taxon>
        <taxon>Aciditerrimonas</taxon>
    </lineage>
</organism>
<evidence type="ECO:0000313" key="3">
    <source>
        <dbReference type="EMBL" id="MFC0081022.1"/>
    </source>
</evidence>
<proteinExistence type="inferred from homology"/>
<dbReference type="Proteomes" id="UP001589788">
    <property type="component" value="Unassembled WGS sequence"/>
</dbReference>
<protein>
    <submittedName>
        <fullName evidence="3">Ig-like domain-containing protein</fullName>
    </submittedName>
</protein>
<evidence type="ECO:0000256" key="1">
    <source>
        <dbReference type="ARBA" id="ARBA00010116"/>
    </source>
</evidence>
<evidence type="ECO:0000313" key="4">
    <source>
        <dbReference type="Proteomes" id="UP001589788"/>
    </source>
</evidence>
<gene>
    <name evidence="3" type="ORF">ACFFRE_02470</name>
</gene>